<protein>
    <submittedName>
        <fullName evidence="2">Uncharacterized protein</fullName>
    </submittedName>
</protein>
<name>L0JKM7_NATP1</name>
<reference evidence="3" key="1">
    <citation type="submission" date="2012-02" db="EMBL/GenBank/DDBJ databases">
        <title>Complete sequence of chromosome of Natrinema pellirubrum DSM 15624.</title>
        <authorList>
            <person name="Lucas S."/>
            <person name="Han J."/>
            <person name="Lapidus A."/>
            <person name="Cheng J.-F."/>
            <person name="Goodwin L."/>
            <person name="Pitluck S."/>
            <person name="Peters L."/>
            <person name="Teshima H."/>
            <person name="Detter J.C."/>
            <person name="Han C."/>
            <person name="Tapia R."/>
            <person name="Land M."/>
            <person name="Hauser L."/>
            <person name="Kyrpides N."/>
            <person name="Ivanova N."/>
            <person name="Pagani I."/>
            <person name="Sproer C."/>
            <person name="Anderson I."/>
            <person name="Woyke T."/>
        </authorList>
    </citation>
    <scope>NUCLEOTIDE SEQUENCE [LARGE SCALE GENOMIC DNA]</scope>
    <source>
        <strain evidence="3">DSM 15624 / JCM 10476 / NCIMB 786</strain>
    </source>
</reference>
<gene>
    <name evidence="2" type="ordered locus">Natpe_1953</name>
</gene>
<evidence type="ECO:0000256" key="1">
    <source>
        <dbReference type="SAM" id="Phobius"/>
    </source>
</evidence>
<proteinExistence type="predicted"/>
<sequence length="50" mass="5444">MATNRSPADDDSRQAQALTEKSTPVAILLAFVLSPVAYYYVSRTKLAVIT</sequence>
<feature type="transmembrane region" description="Helical" evidence="1">
    <location>
        <begin position="23"/>
        <end position="41"/>
    </location>
</feature>
<keyword evidence="1" id="KW-0812">Transmembrane</keyword>
<evidence type="ECO:0000313" key="2">
    <source>
        <dbReference type="EMBL" id="AGB31804.1"/>
    </source>
</evidence>
<dbReference type="EMBL" id="CP003372">
    <property type="protein sequence ID" value="AGB31804.1"/>
    <property type="molecule type" value="Genomic_DNA"/>
</dbReference>
<dbReference type="GeneID" id="43321526"/>
<keyword evidence="1" id="KW-1133">Transmembrane helix</keyword>
<evidence type="ECO:0000313" key="3">
    <source>
        <dbReference type="Proteomes" id="UP000010843"/>
    </source>
</evidence>
<organism evidence="2 3">
    <name type="scientific">Natrinema pellirubrum (strain DSM 15624 / CIP 106293 / JCM 10476 / NCIMB 786 / 157)</name>
    <dbReference type="NCBI Taxonomy" id="797303"/>
    <lineage>
        <taxon>Archaea</taxon>
        <taxon>Methanobacteriati</taxon>
        <taxon>Methanobacteriota</taxon>
        <taxon>Stenosarchaea group</taxon>
        <taxon>Halobacteria</taxon>
        <taxon>Halobacteriales</taxon>
        <taxon>Natrialbaceae</taxon>
        <taxon>Natrinema</taxon>
    </lineage>
</organism>
<dbReference type="HOGENOM" id="CLU_3113170_0_0_2"/>
<dbReference type="RefSeq" id="WP_015298970.1">
    <property type="nucleotide sequence ID" value="NC_019962.1"/>
</dbReference>
<dbReference type="Proteomes" id="UP000010843">
    <property type="component" value="Chromosome"/>
</dbReference>
<dbReference type="AlphaFoldDB" id="L0JKM7"/>
<dbReference type="KEGG" id="npe:Natpe_1953"/>
<accession>L0JKM7</accession>
<keyword evidence="1" id="KW-0472">Membrane</keyword>